<sequence length="427" mass="46957">MAPPKPRNAVFKDSIVALLSLKAHFAITEKYPKEKRVLEVSKLMFQHFPNAPGTPPWSGEYYDACENFAKTYEAEMKHNGCTVENLLKGNSGNQTGSFSGDSLWKKAQDSKRILLNEFHAVFCQEVCPQWPNLPSGTTTLDPLMLELRKLLWTKKANELKEIKVQRAETKVQEAKKANEAAELEDGLLAATTLMTAAQVNGAVKELEIAKAEDLPVFDPDWFPTLWRTYMNFGPSLDEPHGHGGFLSPQNGACMTGGPQPDGADHARTPCSGRKRVREDTQTKSGEAPSIPDTQTKPGEAPSIPDTQTKSGVVPSTPSSSASGETRSAETRSAETHSVETRSDACSDTTDRLMAALEKSLELSQERMRRDEARVKMANVDHQIINIKAMLEESGDLMDEPERNDLRKQLLALRRTSLAMAANGGFGT</sequence>
<protein>
    <submittedName>
        <fullName evidence="3">Uncharacterized protein</fullName>
    </submittedName>
</protein>
<accession>A0A7S0MQJ9</accession>
<reference evidence="3" key="1">
    <citation type="submission" date="2021-01" db="EMBL/GenBank/DDBJ databases">
        <authorList>
            <person name="Corre E."/>
            <person name="Pelletier E."/>
            <person name="Niang G."/>
            <person name="Scheremetjew M."/>
            <person name="Finn R."/>
            <person name="Kale V."/>
            <person name="Holt S."/>
            <person name="Cochrane G."/>
            <person name="Meng A."/>
            <person name="Brown T."/>
            <person name="Cohen L."/>
        </authorList>
    </citation>
    <scope>NUCLEOTIDE SEQUENCE</scope>
    <source>
        <strain evidence="3">CCAP979/52</strain>
    </source>
</reference>
<organism evidence="3">
    <name type="scientific">Cryptomonas curvata</name>
    <dbReference type="NCBI Taxonomy" id="233186"/>
    <lineage>
        <taxon>Eukaryota</taxon>
        <taxon>Cryptophyceae</taxon>
        <taxon>Cryptomonadales</taxon>
        <taxon>Cryptomonadaceae</taxon>
        <taxon>Cryptomonas</taxon>
    </lineage>
</organism>
<evidence type="ECO:0000313" key="3">
    <source>
        <dbReference type="EMBL" id="CAD8646672.1"/>
    </source>
</evidence>
<evidence type="ECO:0000256" key="2">
    <source>
        <dbReference type="SAM" id="MobiDB-lite"/>
    </source>
</evidence>
<evidence type="ECO:0000256" key="1">
    <source>
        <dbReference type="SAM" id="Coils"/>
    </source>
</evidence>
<feature type="coiled-coil region" evidence="1">
    <location>
        <begin position="157"/>
        <end position="184"/>
    </location>
</feature>
<feature type="region of interest" description="Disordered" evidence="2">
    <location>
        <begin position="240"/>
        <end position="347"/>
    </location>
</feature>
<dbReference type="AlphaFoldDB" id="A0A7S0MQJ9"/>
<keyword evidence="1" id="KW-0175">Coiled coil</keyword>
<feature type="compositionally biased region" description="Basic and acidic residues" evidence="2">
    <location>
        <begin position="326"/>
        <end position="347"/>
    </location>
</feature>
<gene>
    <name evidence="3" type="ORF">CCUR1050_LOCUS24357</name>
</gene>
<feature type="compositionally biased region" description="Polar residues" evidence="2">
    <location>
        <begin position="304"/>
        <end position="325"/>
    </location>
</feature>
<dbReference type="EMBL" id="HBEZ01044305">
    <property type="protein sequence ID" value="CAD8646672.1"/>
    <property type="molecule type" value="Transcribed_RNA"/>
</dbReference>
<name>A0A7S0MQJ9_9CRYP</name>
<proteinExistence type="predicted"/>